<dbReference type="RefSeq" id="WP_264320467.1">
    <property type="nucleotide sequence ID" value="NZ_JADEXN010000064.1"/>
</dbReference>
<protein>
    <submittedName>
        <fullName evidence="1">ADP-ribosylglycohydrolase family protein</fullName>
    </submittedName>
</protein>
<dbReference type="InterPro" id="IPR005502">
    <property type="entry name" value="Ribosyl_crysJ1"/>
</dbReference>
<reference evidence="1" key="1">
    <citation type="submission" date="2020-10" db="EMBL/GenBank/DDBJ databases">
        <authorList>
            <person name="Castelo-Branco R."/>
            <person name="Eusebio N."/>
            <person name="Adriana R."/>
            <person name="Vieira A."/>
            <person name="Brugerolle De Fraissinette N."/>
            <person name="Rezende De Castro R."/>
            <person name="Schneider M.P."/>
            <person name="Vasconcelos V."/>
            <person name="Leao P.N."/>
        </authorList>
    </citation>
    <scope>NUCLEOTIDE SEQUENCE</scope>
    <source>
        <strain evidence="1">LEGE 11467</strain>
    </source>
</reference>
<dbReference type="AlphaFoldDB" id="A0A928VTZ0"/>
<sequence>MLYRFRGAIAGAVLGKMWALRVASFPGKGLWALERSIDFRELNRSHPFGNADLVDLISKQLIENGRLMLDEDSAASLTIPWADGNTAQLDADVWVALLPIVLFFHEDDARLASNLQQVTATWKFSSEATETVLGAGYAIALALREALNPAALVPQTLNYLNIFERDALSLQFPNLLQTLLDRGSSLESVKGLLGQQTSRQNRSSSCTPAAALAFYCFLETPEDFRVCLMRSLQAQYQPQLVATIAGAIVGAYNGYEGIPLSWRMALNPESESKSEGLATQLWAAWSGICDPTQSLDKLEKMAAVTAPGVLRPR</sequence>
<accession>A0A928VTZ0</accession>
<dbReference type="EMBL" id="JADEXN010000064">
    <property type="protein sequence ID" value="MBE9040212.1"/>
    <property type="molecule type" value="Genomic_DNA"/>
</dbReference>
<organism evidence="1 2">
    <name type="scientific">Zarconia navalis LEGE 11467</name>
    <dbReference type="NCBI Taxonomy" id="1828826"/>
    <lineage>
        <taxon>Bacteria</taxon>
        <taxon>Bacillati</taxon>
        <taxon>Cyanobacteriota</taxon>
        <taxon>Cyanophyceae</taxon>
        <taxon>Oscillatoriophycideae</taxon>
        <taxon>Oscillatoriales</taxon>
        <taxon>Oscillatoriales incertae sedis</taxon>
        <taxon>Zarconia</taxon>
        <taxon>Zarconia navalis</taxon>
    </lineage>
</organism>
<dbReference type="SUPFAM" id="SSF101478">
    <property type="entry name" value="ADP-ribosylglycohydrolase"/>
    <property type="match status" value="1"/>
</dbReference>
<proteinExistence type="predicted"/>
<evidence type="ECO:0000313" key="1">
    <source>
        <dbReference type="EMBL" id="MBE9040212.1"/>
    </source>
</evidence>
<dbReference type="Pfam" id="PF03747">
    <property type="entry name" value="ADP_ribosyl_GH"/>
    <property type="match status" value="1"/>
</dbReference>
<dbReference type="Gene3D" id="1.10.4080.10">
    <property type="entry name" value="ADP-ribosylation/Crystallin J1"/>
    <property type="match status" value="1"/>
</dbReference>
<keyword evidence="2" id="KW-1185">Reference proteome</keyword>
<dbReference type="InterPro" id="IPR036705">
    <property type="entry name" value="Ribosyl_crysJ1_sf"/>
</dbReference>
<evidence type="ECO:0000313" key="2">
    <source>
        <dbReference type="Proteomes" id="UP000621799"/>
    </source>
</evidence>
<comment type="caution">
    <text evidence="1">The sequence shown here is derived from an EMBL/GenBank/DDBJ whole genome shotgun (WGS) entry which is preliminary data.</text>
</comment>
<name>A0A928VTZ0_9CYAN</name>
<dbReference type="Proteomes" id="UP000621799">
    <property type="component" value="Unassembled WGS sequence"/>
</dbReference>
<gene>
    <name evidence="1" type="ORF">IQ235_05320</name>
</gene>